<dbReference type="GO" id="GO:0005634">
    <property type="term" value="C:nucleus"/>
    <property type="evidence" value="ECO:0007669"/>
    <property type="project" value="TreeGrafter"/>
</dbReference>
<feature type="non-terminal residue" evidence="6">
    <location>
        <position position="314"/>
    </location>
</feature>
<keyword evidence="7" id="KW-1185">Reference proteome</keyword>
<organism evidence="6 7">
    <name type="scientific">Ancylostoma duodenale</name>
    <dbReference type="NCBI Taxonomy" id="51022"/>
    <lineage>
        <taxon>Eukaryota</taxon>
        <taxon>Metazoa</taxon>
        <taxon>Ecdysozoa</taxon>
        <taxon>Nematoda</taxon>
        <taxon>Chromadorea</taxon>
        <taxon>Rhabditida</taxon>
        <taxon>Rhabditina</taxon>
        <taxon>Rhabditomorpha</taxon>
        <taxon>Strongyloidea</taxon>
        <taxon>Ancylostomatidae</taxon>
        <taxon>Ancylostomatinae</taxon>
        <taxon>Ancylostoma</taxon>
    </lineage>
</organism>
<name>A0A0C2FV90_9BILA</name>
<dbReference type="EMBL" id="KN749229">
    <property type="protein sequence ID" value="KIH50599.1"/>
    <property type="molecule type" value="Genomic_DNA"/>
</dbReference>
<keyword evidence="2" id="KW-0067">ATP-binding</keyword>
<dbReference type="Pfam" id="PF00385">
    <property type="entry name" value="Chromo"/>
    <property type="match status" value="1"/>
</dbReference>
<dbReference type="InterPro" id="IPR000953">
    <property type="entry name" value="Chromo/chromo_shadow_dom"/>
</dbReference>
<feature type="domain" description="Chromo" evidence="5">
    <location>
        <begin position="2"/>
        <end position="59"/>
    </location>
</feature>
<dbReference type="PANTHER" id="PTHR45623">
    <property type="entry name" value="CHROMODOMAIN-HELICASE-DNA-BINDING PROTEIN 3-RELATED-RELATED"/>
    <property type="match status" value="1"/>
</dbReference>
<dbReference type="Gene3D" id="2.40.50.40">
    <property type="match status" value="2"/>
</dbReference>
<dbReference type="OrthoDB" id="5857104at2759"/>
<feature type="compositionally biased region" description="Basic and acidic residues" evidence="4">
    <location>
        <begin position="248"/>
        <end position="257"/>
    </location>
</feature>
<evidence type="ECO:0000256" key="3">
    <source>
        <dbReference type="ARBA" id="ARBA00023242"/>
    </source>
</evidence>
<feature type="region of interest" description="Disordered" evidence="4">
    <location>
        <begin position="237"/>
        <end position="314"/>
    </location>
</feature>
<evidence type="ECO:0000313" key="7">
    <source>
        <dbReference type="Proteomes" id="UP000054047"/>
    </source>
</evidence>
<dbReference type="InterPro" id="IPR023780">
    <property type="entry name" value="Chromo_domain"/>
</dbReference>
<dbReference type="SUPFAM" id="SSF54160">
    <property type="entry name" value="Chromo domain-like"/>
    <property type="match status" value="2"/>
</dbReference>
<evidence type="ECO:0000256" key="4">
    <source>
        <dbReference type="SAM" id="MobiDB-lite"/>
    </source>
</evidence>
<dbReference type="GO" id="GO:0003682">
    <property type="term" value="F:chromatin binding"/>
    <property type="evidence" value="ECO:0007669"/>
    <property type="project" value="TreeGrafter"/>
</dbReference>
<feature type="domain" description="Chromo" evidence="5">
    <location>
        <begin position="90"/>
        <end position="123"/>
    </location>
</feature>
<dbReference type="GO" id="GO:0005524">
    <property type="term" value="F:ATP binding"/>
    <property type="evidence" value="ECO:0007669"/>
    <property type="project" value="UniProtKB-KW"/>
</dbReference>
<dbReference type="AlphaFoldDB" id="A0A0C2FV90"/>
<evidence type="ECO:0000313" key="6">
    <source>
        <dbReference type="EMBL" id="KIH50599.1"/>
    </source>
</evidence>
<dbReference type="GO" id="GO:0016887">
    <property type="term" value="F:ATP hydrolysis activity"/>
    <property type="evidence" value="ECO:0007669"/>
    <property type="project" value="TreeGrafter"/>
</dbReference>
<dbReference type="GO" id="GO:0000785">
    <property type="term" value="C:chromatin"/>
    <property type="evidence" value="ECO:0007669"/>
    <property type="project" value="TreeGrafter"/>
</dbReference>
<dbReference type="SMART" id="SM00298">
    <property type="entry name" value="CHROMO"/>
    <property type="match status" value="2"/>
</dbReference>
<dbReference type="CDD" id="cd18662">
    <property type="entry name" value="CD2_tandem_CHD3-4_like"/>
    <property type="match status" value="1"/>
</dbReference>
<evidence type="ECO:0000256" key="1">
    <source>
        <dbReference type="ARBA" id="ARBA00022741"/>
    </source>
</evidence>
<evidence type="ECO:0000256" key="2">
    <source>
        <dbReference type="ARBA" id="ARBA00022840"/>
    </source>
</evidence>
<keyword evidence="3" id="KW-0539">Nucleus</keyword>
<feature type="compositionally biased region" description="Acidic residues" evidence="4">
    <location>
        <begin position="276"/>
        <end position="289"/>
    </location>
</feature>
<dbReference type="GO" id="GO:0003677">
    <property type="term" value="F:DNA binding"/>
    <property type="evidence" value="ECO:0007669"/>
    <property type="project" value="TreeGrafter"/>
</dbReference>
<evidence type="ECO:0000259" key="5">
    <source>
        <dbReference type="PROSITE" id="PS50013"/>
    </source>
</evidence>
<accession>A0A0C2FV90</accession>
<dbReference type="Proteomes" id="UP000054047">
    <property type="component" value="Unassembled WGS sequence"/>
</dbReference>
<reference evidence="6 7" key="1">
    <citation type="submission" date="2013-12" db="EMBL/GenBank/DDBJ databases">
        <title>Draft genome of the parsitic nematode Ancylostoma duodenale.</title>
        <authorList>
            <person name="Mitreva M."/>
        </authorList>
    </citation>
    <scope>NUCLEOTIDE SEQUENCE [LARGE SCALE GENOMIC DNA]</scope>
    <source>
        <strain evidence="6 7">Zhejiang</strain>
    </source>
</reference>
<dbReference type="GO" id="GO:0042393">
    <property type="term" value="F:histone binding"/>
    <property type="evidence" value="ECO:0007669"/>
    <property type="project" value="TreeGrafter"/>
</dbReference>
<gene>
    <name evidence="6" type="ORF">ANCDUO_19320</name>
</gene>
<dbReference type="InterPro" id="IPR016197">
    <property type="entry name" value="Chromo-like_dom_sf"/>
</dbReference>
<dbReference type="PANTHER" id="PTHR45623:SF17">
    <property type="entry name" value="CHROMODOMAIN-HELICASE-DNA-BINDING PROTEIN 3-RELATED"/>
    <property type="match status" value="1"/>
</dbReference>
<dbReference type="InterPro" id="IPR012958">
    <property type="entry name" value="CHD_N"/>
</dbReference>
<sequence length="314" mass="37861">MLRPPRKMEPRREREFFVKWRYMSYWHCEWVSETLMDVYFTALVRMYWRKYDSENPPVFDESTAQRHHKDNDPYELREKFYQYGIKPEWMQVHRIINHMQYGKTQFDYLVKWKELAYEQATWERDDMDIAYYEDAINKYWIHRGATLKAYLADAAVLHVDLNWLFLTGWRAVFLTIRTTPFTLWSLLHFGINANHVSFINRVRPTILESNPKCNATKVYPLIQVKYREFQEELAAQGRSQAVKKTEKRPKPAPEQDKLVAPIKIRISARKKRKNDSDEDGGGADSDQEFETLLKQHEHQLDEEEKEKEERKASR</sequence>
<dbReference type="GO" id="GO:0140658">
    <property type="term" value="F:ATP-dependent chromatin remodeler activity"/>
    <property type="evidence" value="ECO:0007669"/>
    <property type="project" value="TreeGrafter"/>
</dbReference>
<dbReference type="Pfam" id="PF08073">
    <property type="entry name" value="CHDNT"/>
    <property type="match status" value="1"/>
</dbReference>
<dbReference type="PROSITE" id="PS50013">
    <property type="entry name" value="CHROMO_2"/>
    <property type="match status" value="2"/>
</dbReference>
<proteinExistence type="predicted"/>
<protein>
    <submittedName>
        <fullName evidence="6">Chromo' (CHRromatin Organization MOdifier) domain protein</fullName>
    </submittedName>
</protein>
<keyword evidence="1" id="KW-0547">Nucleotide-binding</keyword>